<protein>
    <submittedName>
        <fullName evidence="1">Uncharacterized protein DUF4249</fullName>
    </submittedName>
</protein>
<comment type="caution">
    <text evidence="1">The sequence shown here is derived from an EMBL/GenBank/DDBJ whole genome shotgun (WGS) entry which is preliminary data.</text>
</comment>
<dbReference type="OrthoDB" id="1430047at2"/>
<evidence type="ECO:0000313" key="1">
    <source>
        <dbReference type="EMBL" id="TCO30747.1"/>
    </source>
</evidence>
<dbReference type="PROSITE" id="PS51257">
    <property type="entry name" value="PROKAR_LIPOPROTEIN"/>
    <property type="match status" value="1"/>
</dbReference>
<reference evidence="1 2" key="1">
    <citation type="submission" date="2019-03" db="EMBL/GenBank/DDBJ databases">
        <title>Genomic Encyclopedia of Type Strains, Phase IV (KMG-IV): sequencing the most valuable type-strain genomes for metagenomic binning, comparative biology and taxonomic classification.</title>
        <authorList>
            <person name="Goeker M."/>
        </authorList>
    </citation>
    <scope>NUCLEOTIDE SEQUENCE [LARGE SCALE GENOMIC DNA]</scope>
    <source>
        <strain evidence="1 2">DSM 103236</strain>
    </source>
</reference>
<name>A0A4R2HKZ0_9SPHI</name>
<organism evidence="1 2">
    <name type="scientific">Pedobacter psychrotolerans</name>
    <dbReference type="NCBI Taxonomy" id="1843235"/>
    <lineage>
        <taxon>Bacteria</taxon>
        <taxon>Pseudomonadati</taxon>
        <taxon>Bacteroidota</taxon>
        <taxon>Sphingobacteriia</taxon>
        <taxon>Sphingobacteriales</taxon>
        <taxon>Sphingobacteriaceae</taxon>
        <taxon>Pedobacter</taxon>
    </lineage>
</organism>
<sequence length="275" mass="30700">MKLIPSIFIALVFFHLILFSSCEKTVILDLETAVPKLVVEADINWVKGTLGNHQVIRLSLSTPYYASKASPVADASSVTVKNSAGLVFNFVPKTVPGEYVCEDFDARLGENYELNITYKGEKYSATERLIECPEISKVIQNEDGGFAGDEMEVTMLYTDIPNTDNQYLTVFKSPYSPIPQLSVFEDKFYKGVQMSASIVEERLKRGDVVEIRLEGISKPYFNYMRLSLQNVAGSNPFQAIAANAKGNIYNKDVAGDYALGYFRLSETDVINYVIQ</sequence>
<evidence type="ECO:0000313" key="2">
    <source>
        <dbReference type="Proteomes" id="UP000295684"/>
    </source>
</evidence>
<dbReference type="InterPro" id="IPR025345">
    <property type="entry name" value="DUF4249"/>
</dbReference>
<dbReference type="EMBL" id="SLWO01000001">
    <property type="protein sequence ID" value="TCO30747.1"/>
    <property type="molecule type" value="Genomic_DNA"/>
</dbReference>
<dbReference type="Pfam" id="PF14054">
    <property type="entry name" value="DUF4249"/>
    <property type="match status" value="1"/>
</dbReference>
<proteinExistence type="predicted"/>
<dbReference type="AlphaFoldDB" id="A0A4R2HKZ0"/>
<dbReference type="Proteomes" id="UP000295684">
    <property type="component" value="Unassembled WGS sequence"/>
</dbReference>
<gene>
    <name evidence="1" type="ORF">EV200_101185</name>
</gene>
<dbReference type="RefSeq" id="WP_132528938.1">
    <property type="nucleotide sequence ID" value="NZ_BMJO01000001.1"/>
</dbReference>
<accession>A0A4R2HKZ0</accession>